<dbReference type="EMBL" id="JBFOLK010000004">
    <property type="protein sequence ID" value="KAL2518051.1"/>
    <property type="molecule type" value="Genomic_DNA"/>
</dbReference>
<dbReference type="Proteomes" id="UP001604336">
    <property type="component" value="Unassembled WGS sequence"/>
</dbReference>
<name>A0ABD1TZA7_9LAMI</name>
<comment type="caution">
    <text evidence="1">The sequence shown here is derived from an EMBL/GenBank/DDBJ whole genome shotgun (WGS) entry which is preliminary data.</text>
</comment>
<protein>
    <submittedName>
        <fullName evidence="1">Uncharacterized protein</fullName>
    </submittedName>
</protein>
<keyword evidence="2" id="KW-1185">Reference proteome</keyword>
<proteinExistence type="predicted"/>
<accession>A0ABD1TZA7</accession>
<evidence type="ECO:0000313" key="2">
    <source>
        <dbReference type="Proteomes" id="UP001604336"/>
    </source>
</evidence>
<reference evidence="2" key="1">
    <citation type="submission" date="2024-07" db="EMBL/GenBank/DDBJ databases">
        <title>Two chromosome-level genome assemblies of Korean endemic species Abeliophyllum distichum and Forsythia ovata (Oleaceae).</title>
        <authorList>
            <person name="Jang H."/>
        </authorList>
    </citation>
    <scope>NUCLEOTIDE SEQUENCE [LARGE SCALE GENOMIC DNA]</scope>
</reference>
<sequence>MEVAMIRANVEENMDIANVVELQHYVEIEDMVHMAMKRINDNVYRLDLPREYNLSVLFNVSNLSPFDASDDSKSKLLEEMVDDASYGSASQDSLHISVKPITRSRAKKIKDVIQGLVQATWAETDT</sequence>
<gene>
    <name evidence="1" type="ORF">Adt_14298</name>
</gene>
<dbReference type="AlphaFoldDB" id="A0ABD1TZA7"/>
<evidence type="ECO:0000313" key="1">
    <source>
        <dbReference type="EMBL" id="KAL2518051.1"/>
    </source>
</evidence>
<organism evidence="1 2">
    <name type="scientific">Abeliophyllum distichum</name>
    <dbReference type="NCBI Taxonomy" id="126358"/>
    <lineage>
        <taxon>Eukaryota</taxon>
        <taxon>Viridiplantae</taxon>
        <taxon>Streptophyta</taxon>
        <taxon>Embryophyta</taxon>
        <taxon>Tracheophyta</taxon>
        <taxon>Spermatophyta</taxon>
        <taxon>Magnoliopsida</taxon>
        <taxon>eudicotyledons</taxon>
        <taxon>Gunneridae</taxon>
        <taxon>Pentapetalae</taxon>
        <taxon>asterids</taxon>
        <taxon>lamiids</taxon>
        <taxon>Lamiales</taxon>
        <taxon>Oleaceae</taxon>
        <taxon>Forsythieae</taxon>
        <taxon>Abeliophyllum</taxon>
    </lineage>
</organism>